<dbReference type="KEGG" id="apn:Asphe3_21050"/>
<gene>
    <name evidence="2" type="ordered locus">Asphe3_21050</name>
</gene>
<dbReference type="STRING" id="930171.Asphe3_21050"/>
<dbReference type="SUPFAM" id="SSF52218">
    <property type="entry name" value="Flavoproteins"/>
    <property type="match status" value="1"/>
</dbReference>
<accession>F0M337</accession>
<dbReference type="GO" id="GO:0006783">
    <property type="term" value="P:heme biosynthetic process"/>
    <property type="evidence" value="ECO:0007669"/>
    <property type="project" value="TreeGrafter"/>
</dbReference>
<dbReference type="PANTHER" id="PTHR38030:SF2">
    <property type="entry name" value="PROTOPORPHYRINOGEN IX DEHYDROGENASE [QUINONE]"/>
    <property type="match status" value="1"/>
</dbReference>
<dbReference type="RefSeq" id="WP_013601184.1">
    <property type="nucleotide sequence ID" value="NC_015145.1"/>
</dbReference>
<dbReference type="Gene3D" id="3.40.50.360">
    <property type="match status" value="1"/>
</dbReference>
<reference evidence="2 3" key="1">
    <citation type="journal article" date="2011" name="Stand. Genomic Sci.">
        <title>Complete genome sequence of Arthrobacter phenanthrenivorans type strain (Sphe3).</title>
        <authorList>
            <person name="Kallimanis A."/>
            <person name="Labutti K.M."/>
            <person name="Lapidus A."/>
            <person name="Clum A."/>
            <person name="Lykidis A."/>
            <person name="Mavromatis K."/>
            <person name="Pagani I."/>
            <person name="Liolios K."/>
            <person name="Ivanova N."/>
            <person name="Goodwin L."/>
            <person name="Pitluck S."/>
            <person name="Chen A."/>
            <person name="Palaniappan K."/>
            <person name="Markowitz V."/>
            <person name="Bristow J."/>
            <person name="Velentzas A.D."/>
            <person name="Perisynakis A."/>
            <person name="Ouzounis C.C."/>
            <person name="Kyrpides N.C."/>
            <person name="Koukkou A.I."/>
            <person name="Drainas C."/>
        </authorList>
    </citation>
    <scope>NUCLEOTIDE SEQUENCE [LARGE SCALE GENOMIC DNA]</scope>
    <source>
        <strain evidence="3">DSM 18606 / JCM 16027 / LMG 23796 / Sphe3</strain>
    </source>
</reference>
<protein>
    <submittedName>
        <fullName evidence="2">Flavodoxin</fullName>
    </submittedName>
</protein>
<dbReference type="InterPro" id="IPR008254">
    <property type="entry name" value="Flavodoxin/NO_synth"/>
</dbReference>
<feature type="domain" description="Flavodoxin-like" evidence="1">
    <location>
        <begin position="3"/>
        <end position="165"/>
    </location>
</feature>
<dbReference type="Proteomes" id="UP000008639">
    <property type="component" value="Chromosome"/>
</dbReference>
<dbReference type="AlphaFoldDB" id="F0M337"/>
<dbReference type="CDD" id="cd00133">
    <property type="entry name" value="PTS_IIB"/>
    <property type="match status" value="1"/>
</dbReference>
<dbReference type="GO" id="GO:0010181">
    <property type="term" value="F:FMN binding"/>
    <property type="evidence" value="ECO:0007669"/>
    <property type="project" value="InterPro"/>
</dbReference>
<dbReference type="GO" id="GO:0070819">
    <property type="term" value="F:menaquinone-dependent protoporphyrinogen oxidase activity"/>
    <property type="evidence" value="ECO:0007669"/>
    <property type="project" value="TreeGrafter"/>
</dbReference>
<dbReference type="InterPro" id="IPR026816">
    <property type="entry name" value="Flavodoxin_dom"/>
</dbReference>
<proteinExistence type="predicted"/>
<evidence type="ECO:0000313" key="2">
    <source>
        <dbReference type="EMBL" id="ADX73258.1"/>
    </source>
</evidence>
<dbReference type="PROSITE" id="PS50902">
    <property type="entry name" value="FLAVODOXIN_LIKE"/>
    <property type="match status" value="1"/>
</dbReference>
<dbReference type="HOGENOM" id="CLU_094839_1_0_11"/>
<dbReference type="Pfam" id="PF12724">
    <property type="entry name" value="Flavodoxin_5"/>
    <property type="match status" value="1"/>
</dbReference>
<dbReference type="InterPro" id="IPR029039">
    <property type="entry name" value="Flavoprotein-like_sf"/>
</dbReference>
<evidence type="ECO:0000259" key="1">
    <source>
        <dbReference type="PROSITE" id="PS50902"/>
    </source>
</evidence>
<name>F0M337_PSEPM</name>
<sequence>MKVLVAYASRHGSTAGIAERIAARISENGHQAEARSVADVDDVGPYDAVVLGSAAYMVHWLKEATAFARRHHSELQDKRVWLFSSGPLGTDTVDKDGNDVLASARPKEFTALQEVLQPRGEHVFFGAWDPDAPPVGLGERLIRLAPASKDALPAGDFRDWAAIDAWADEITRELTSHAGDAGR</sequence>
<organism evidence="2 3">
    <name type="scientific">Pseudarthrobacter phenanthrenivorans (strain DSM 18606 / JCM 16027 / LMG 23796 / Sphe3)</name>
    <name type="common">Arthrobacter phenanthrenivorans</name>
    <dbReference type="NCBI Taxonomy" id="930171"/>
    <lineage>
        <taxon>Bacteria</taxon>
        <taxon>Bacillati</taxon>
        <taxon>Actinomycetota</taxon>
        <taxon>Actinomycetes</taxon>
        <taxon>Micrococcales</taxon>
        <taxon>Micrococcaceae</taxon>
        <taxon>Pseudarthrobacter</taxon>
    </lineage>
</organism>
<dbReference type="PANTHER" id="PTHR38030">
    <property type="entry name" value="PROTOPORPHYRINOGEN IX DEHYDROGENASE [MENAQUINONE]"/>
    <property type="match status" value="1"/>
</dbReference>
<dbReference type="EMBL" id="CP002379">
    <property type="protein sequence ID" value="ADX73258.1"/>
    <property type="molecule type" value="Genomic_DNA"/>
</dbReference>
<dbReference type="InterPro" id="IPR052200">
    <property type="entry name" value="Protoporphyrinogen_IX_DH"/>
</dbReference>
<dbReference type="eggNOG" id="COG4635">
    <property type="taxonomic scope" value="Bacteria"/>
</dbReference>
<dbReference type="OrthoDB" id="129384at2"/>
<evidence type="ECO:0000313" key="3">
    <source>
        <dbReference type="Proteomes" id="UP000008639"/>
    </source>
</evidence>